<keyword evidence="2" id="KW-0645">Protease</keyword>
<dbReference type="InterPro" id="IPR001254">
    <property type="entry name" value="Trypsin_dom"/>
</dbReference>
<dbReference type="InterPro" id="IPR018114">
    <property type="entry name" value="TRYPSIN_HIS"/>
</dbReference>
<dbReference type="PRINTS" id="PR00861">
    <property type="entry name" value="ALYTICPTASE"/>
</dbReference>
<reference evidence="10 11" key="1">
    <citation type="submission" date="2023-09" db="EMBL/GenBank/DDBJ databases">
        <title>The genome sequence of Streptomyces anthocyanicus.</title>
        <authorList>
            <person name="Mo P."/>
        </authorList>
    </citation>
    <scope>NUCLEOTIDE SEQUENCE [LARGE SCALE GENOMIC DNA]</scope>
    <source>
        <strain evidence="10 11">JCM 4387</strain>
    </source>
</reference>
<evidence type="ECO:0000256" key="6">
    <source>
        <dbReference type="ARBA" id="ARBA00023145"/>
    </source>
</evidence>
<gene>
    <name evidence="10" type="ORF">RI060_36965</name>
</gene>
<dbReference type="Proteomes" id="UP001249394">
    <property type="component" value="Chromosome"/>
</dbReference>
<accession>A0ABY9UQR7</accession>
<dbReference type="Pfam" id="PF00089">
    <property type="entry name" value="Trypsin"/>
    <property type="match status" value="1"/>
</dbReference>
<dbReference type="InterPro" id="IPR035070">
    <property type="entry name" value="Streptogrisin_prodomain"/>
</dbReference>
<dbReference type="EMBL" id="CP134213">
    <property type="protein sequence ID" value="WND22611.1"/>
    <property type="molecule type" value="Genomic_DNA"/>
</dbReference>
<dbReference type="SUPFAM" id="SSF50494">
    <property type="entry name" value="Trypsin-like serine proteases"/>
    <property type="match status" value="1"/>
</dbReference>
<evidence type="ECO:0000259" key="8">
    <source>
        <dbReference type="Pfam" id="PF00089"/>
    </source>
</evidence>
<keyword evidence="5" id="KW-0720">Serine protease</keyword>
<protein>
    <submittedName>
        <fullName evidence="10">S1 family peptidase</fullName>
    </submittedName>
</protein>
<dbReference type="Pfam" id="PF02983">
    <property type="entry name" value="Pro_Al_protease"/>
    <property type="match status" value="1"/>
</dbReference>
<evidence type="ECO:0000256" key="7">
    <source>
        <dbReference type="ARBA" id="ARBA00023157"/>
    </source>
</evidence>
<evidence type="ECO:0000259" key="9">
    <source>
        <dbReference type="Pfam" id="PF02983"/>
    </source>
</evidence>
<dbReference type="CDD" id="cd21112">
    <property type="entry name" value="alphaLP-like"/>
    <property type="match status" value="1"/>
</dbReference>
<dbReference type="PROSITE" id="PS00135">
    <property type="entry name" value="TRYPSIN_SER"/>
    <property type="match status" value="1"/>
</dbReference>
<evidence type="ECO:0000256" key="2">
    <source>
        <dbReference type="ARBA" id="ARBA00022670"/>
    </source>
</evidence>
<keyword evidence="7" id="KW-1015">Disulfide bond</keyword>
<feature type="domain" description="Peptidase S1" evidence="8">
    <location>
        <begin position="164"/>
        <end position="307"/>
    </location>
</feature>
<name>A0ABY9UQR7_STRVL</name>
<evidence type="ECO:0000256" key="1">
    <source>
        <dbReference type="ARBA" id="ARBA00007664"/>
    </source>
</evidence>
<evidence type="ECO:0000256" key="5">
    <source>
        <dbReference type="ARBA" id="ARBA00022825"/>
    </source>
</evidence>
<evidence type="ECO:0000256" key="3">
    <source>
        <dbReference type="ARBA" id="ARBA00022729"/>
    </source>
</evidence>
<keyword evidence="3" id="KW-0732">Signal</keyword>
<evidence type="ECO:0000256" key="4">
    <source>
        <dbReference type="ARBA" id="ARBA00022801"/>
    </source>
</evidence>
<dbReference type="PROSITE" id="PS00134">
    <property type="entry name" value="TRYPSIN_HIS"/>
    <property type="match status" value="1"/>
</dbReference>
<dbReference type="Gene3D" id="3.30.300.50">
    <property type="match status" value="1"/>
</dbReference>
<keyword evidence="6" id="KW-0865">Zymogen</keyword>
<proteinExistence type="inferred from homology"/>
<dbReference type="InterPro" id="IPR009003">
    <property type="entry name" value="Peptidase_S1_PA"/>
</dbReference>
<keyword evidence="4" id="KW-0378">Hydrolase</keyword>
<dbReference type="Gene3D" id="2.40.10.10">
    <property type="entry name" value="Trypsin-like serine proteases"/>
    <property type="match status" value="2"/>
</dbReference>
<sequence>MSPTAQAAPMPLNDQAKAAAVAVSLGDDRSAGVYYQHGRLVVAVTDEGAAAAVRNAGGTPKVVEHSAAELEAVHGKLDELAGIPNTSWGVDPSSNQVSVKIYDGVSSAERARIERVAADHGDAVRIERRPGKLERTAYAMRGGLGIVSVDYMCSAGFNVQNDSGEKFMLTAGHCVIGGNYTWFRYSGNIKLGSQVDWSFEPGDWAVIDYTNPDVAPYGTIQYKDGSEGQITNSRWASDNEKVKRVGTVSQDLDGMVLDPSVTVTYDDGATLYNMIETSLCVRHGDSGGPMFTGTTALGINSGGNYADQPCGNTDAQPDRVSFHHPVQDVLNKQDLKVY</sequence>
<keyword evidence="11" id="KW-1185">Reference proteome</keyword>
<dbReference type="InterPro" id="IPR004236">
    <property type="entry name" value="Pept_S1_alpha_lytic"/>
</dbReference>
<comment type="similarity">
    <text evidence="1">Belongs to the peptidase S1 family.</text>
</comment>
<evidence type="ECO:0000313" key="11">
    <source>
        <dbReference type="Proteomes" id="UP001249394"/>
    </source>
</evidence>
<feature type="domain" description="Peptidase S1A alpha-lytic prodomain" evidence="9">
    <location>
        <begin position="65"/>
        <end position="118"/>
    </location>
</feature>
<organism evidence="10 11">
    <name type="scientific">Streptomyces violaceus</name>
    <name type="common">Streptomyces venezuelae</name>
    <dbReference type="NCBI Taxonomy" id="1936"/>
    <lineage>
        <taxon>Bacteria</taxon>
        <taxon>Bacillati</taxon>
        <taxon>Actinomycetota</taxon>
        <taxon>Actinomycetes</taxon>
        <taxon>Kitasatosporales</taxon>
        <taxon>Streptomycetaceae</taxon>
        <taxon>Streptomyces</taxon>
    </lineage>
</organism>
<dbReference type="InterPro" id="IPR043504">
    <property type="entry name" value="Peptidase_S1_PA_chymotrypsin"/>
</dbReference>
<dbReference type="InterPro" id="IPR001316">
    <property type="entry name" value="Pept_S1A_streptogrisin"/>
</dbReference>
<dbReference type="PIRSF" id="PIRSF001134">
    <property type="entry name" value="Streptogrisin"/>
    <property type="match status" value="1"/>
</dbReference>
<dbReference type="InterPro" id="IPR033116">
    <property type="entry name" value="TRYPSIN_SER"/>
</dbReference>
<evidence type="ECO:0000313" key="10">
    <source>
        <dbReference type="EMBL" id="WND22611.1"/>
    </source>
</evidence>